<protein>
    <submittedName>
        <fullName evidence="2">Uncharacterized peroxidase-related enzyme</fullName>
    </submittedName>
</protein>
<dbReference type="SUPFAM" id="SSF69118">
    <property type="entry name" value="AhpD-like"/>
    <property type="match status" value="1"/>
</dbReference>
<dbReference type="HOGENOM" id="CLU_082760_4_1_0"/>
<dbReference type="PANTHER" id="PTHR35446">
    <property type="entry name" value="SI:CH211-175M2.5"/>
    <property type="match status" value="1"/>
</dbReference>
<organism evidence="2 3">
    <name type="scientific">Marinithermus hydrothermalis (strain DSM 14884 / JCM 11576 / T1)</name>
    <dbReference type="NCBI Taxonomy" id="869210"/>
    <lineage>
        <taxon>Bacteria</taxon>
        <taxon>Thermotogati</taxon>
        <taxon>Deinococcota</taxon>
        <taxon>Deinococci</taxon>
        <taxon>Thermales</taxon>
        <taxon>Thermaceae</taxon>
        <taxon>Marinithermus</taxon>
    </lineage>
</organism>
<gene>
    <name evidence="2" type="ordered locus">Marky_2117</name>
</gene>
<keyword evidence="2" id="KW-0575">Peroxidase</keyword>
<dbReference type="KEGG" id="mhd:Marky_2117"/>
<name>F2NPR5_MARHT</name>
<keyword evidence="2" id="KW-0560">Oxidoreductase</keyword>
<dbReference type="STRING" id="869210.Marky_2117"/>
<reference evidence="2 3" key="1">
    <citation type="journal article" date="2012" name="Stand. Genomic Sci.">
        <title>Complete genome sequence of the aerobic, heterotroph Marinithermus hydrothermalis type strain (T1(T)) from a deep-sea hydrothermal vent chimney.</title>
        <authorList>
            <person name="Copeland A."/>
            <person name="Gu W."/>
            <person name="Yasawong M."/>
            <person name="Lapidus A."/>
            <person name="Lucas S."/>
            <person name="Deshpande S."/>
            <person name="Pagani I."/>
            <person name="Tapia R."/>
            <person name="Cheng J.F."/>
            <person name="Goodwin L.A."/>
            <person name="Pitluck S."/>
            <person name="Liolios K."/>
            <person name="Ivanova N."/>
            <person name="Mavromatis K."/>
            <person name="Mikhailova N."/>
            <person name="Pati A."/>
            <person name="Chen A."/>
            <person name="Palaniappan K."/>
            <person name="Land M."/>
            <person name="Pan C."/>
            <person name="Brambilla E.M."/>
            <person name="Rohde M."/>
            <person name="Tindall B.J."/>
            <person name="Sikorski J."/>
            <person name="Goker M."/>
            <person name="Detter J.C."/>
            <person name="Bristow J."/>
            <person name="Eisen J.A."/>
            <person name="Markowitz V."/>
            <person name="Hugenholtz P."/>
            <person name="Kyrpides N.C."/>
            <person name="Klenk H.P."/>
            <person name="Woyke T."/>
        </authorList>
    </citation>
    <scope>NUCLEOTIDE SEQUENCE [LARGE SCALE GENOMIC DNA]</scope>
    <source>
        <strain evidence="3">DSM 14884 / JCM 11576 / T1</strain>
    </source>
</reference>
<dbReference type="InterPro" id="IPR029032">
    <property type="entry name" value="AhpD-like"/>
</dbReference>
<accession>F2NPR5</accession>
<dbReference type="GO" id="GO:0051920">
    <property type="term" value="F:peroxiredoxin activity"/>
    <property type="evidence" value="ECO:0007669"/>
    <property type="project" value="InterPro"/>
</dbReference>
<evidence type="ECO:0000259" key="1">
    <source>
        <dbReference type="Pfam" id="PF02627"/>
    </source>
</evidence>
<dbReference type="AlphaFoldDB" id="F2NPR5"/>
<dbReference type="InterPro" id="IPR010195">
    <property type="entry name" value="Uncharacterised_peroxidase-rel"/>
</dbReference>
<dbReference type="eggNOG" id="COG2128">
    <property type="taxonomic scope" value="Bacteria"/>
</dbReference>
<dbReference type="Pfam" id="PF02627">
    <property type="entry name" value="CMD"/>
    <property type="match status" value="1"/>
</dbReference>
<evidence type="ECO:0000313" key="2">
    <source>
        <dbReference type="EMBL" id="AEB12841.1"/>
    </source>
</evidence>
<feature type="domain" description="Carboxymuconolactone decarboxylase-like" evidence="1">
    <location>
        <begin position="41"/>
        <end position="124"/>
    </location>
</feature>
<keyword evidence="3" id="KW-1185">Reference proteome</keyword>
<dbReference type="EMBL" id="CP002630">
    <property type="protein sequence ID" value="AEB12841.1"/>
    <property type="molecule type" value="Genomic_DNA"/>
</dbReference>
<dbReference type="Proteomes" id="UP000007030">
    <property type="component" value="Chromosome"/>
</dbReference>
<sequence>MAWIETVPEDQATGKLQEVYARLVRARGGVSEVMKVHSLHPEAMAAHLELYLEIMFGRSPLPRPLREAVGAYVSALNACRYCWAHHSAPLKRYKVSEAALEALARGEVAATGFPEAWQAALRHAEKLTRTPEAVQEADLEALRAAGWDDRAILDLTLIVGYFNFVNRVVMGLGAELEPDFLRTTGELGGSV</sequence>
<dbReference type="NCBIfam" id="TIGR01926">
    <property type="entry name" value="peroxid_rel"/>
    <property type="match status" value="1"/>
</dbReference>
<proteinExistence type="predicted"/>
<dbReference type="Gene3D" id="1.20.1290.10">
    <property type="entry name" value="AhpD-like"/>
    <property type="match status" value="1"/>
</dbReference>
<dbReference type="PANTHER" id="PTHR35446:SF2">
    <property type="entry name" value="CARBOXYMUCONOLACTONE DECARBOXYLASE-LIKE DOMAIN-CONTAINING PROTEIN"/>
    <property type="match status" value="1"/>
</dbReference>
<dbReference type="InterPro" id="IPR003779">
    <property type="entry name" value="CMD-like"/>
</dbReference>
<evidence type="ECO:0000313" key="3">
    <source>
        <dbReference type="Proteomes" id="UP000007030"/>
    </source>
</evidence>
<dbReference type="RefSeq" id="WP_013704886.1">
    <property type="nucleotide sequence ID" value="NC_015387.1"/>
</dbReference>